<dbReference type="InterPro" id="IPR027424">
    <property type="entry name" value="Glucose_Oxidase_domain_2"/>
</dbReference>
<evidence type="ECO:0000256" key="4">
    <source>
        <dbReference type="ARBA" id="ARBA00022827"/>
    </source>
</evidence>
<evidence type="ECO:0000256" key="5">
    <source>
        <dbReference type="ARBA" id="ARBA00023002"/>
    </source>
</evidence>
<feature type="binding site" evidence="7">
    <location>
        <begin position="35"/>
        <end position="36"/>
    </location>
    <ligand>
        <name>FAD</name>
        <dbReference type="ChEBI" id="CHEBI:57692"/>
    </ligand>
</feature>
<dbReference type="PROSITE" id="PS00623">
    <property type="entry name" value="GMC_OXRED_1"/>
    <property type="match status" value="1"/>
</dbReference>
<dbReference type="GO" id="GO:0016614">
    <property type="term" value="F:oxidoreductase activity, acting on CH-OH group of donors"/>
    <property type="evidence" value="ECO:0007669"/>
    <property type="project" value="InterPro"/>
</dbReference>
<keyword evidence="5" id="KW-0560">Oxidoreductase</keyword>
<proteinExistence type="inferred from homology"/>
<feature type="signal peptide" evidence="9">
    <location>
        <begin position="1"/>
        <end position="17"/>
    </location>
</feature>
<evidence type="ECO:0000259" key="11">
    <source>
        <dbReference type="PROSITE" id="PS00624"/>
    </source>
</evidence>
<feature type="domain" description="Glucose-methanol-choline oxidoreductase N-terminal" evidence="10">
    <location>
        <begin position="103"/>
        <end position="126"/>
    </location>
</feature>
<dbReference type="PANTHER" id="PTHR11552">
    <property type="entry name" value="GLUCOSE-METHANOL-CHOLINE GMC OXIDOREDUCTASE"/>
    <property type="match status" value="1"/>
</dbReference>
<feature type="binding site" evidence="7">
    <location>
        <position position="109"/>
    </location>
    <ligand>
        <name>FAD</name>
        <dbReference type="ChEBI" id="CHEBI:57692"/>
    </ligand>
</feature>
<sequence>MLGSIVSLPLLAATALAYPAASSQRFDYVIIGGGTSGLVVANRLSELKNVTIAVIEAGDSVYDNANVTDLGGYGNAFGTNIDYAYQTTPQKYGGNKTQTLRAGKALGGTSTINGMAYTRAQDVQIDIWERLGNEGWNWENLLKYYKKSETLQPPSAAQVADGVTYVPEQHGSDGPLKVGWKPGMVDMSFVEVLNQTYGAVGVPALQDIAGGDMVGWNIYPATVDTALQVREDAARAYYFPYQNRTNFRVFLNTEAQKLVWSNSTGADATASGVLVKDKTGATRTIFANKEIILSAGSLRSPLLLEQSGVGNSEILKAAGIQTKVELPTVGENLQDQMNNGLAQTSSKNFTGVTTFVAYPNVEDVFANQTASLAADIKKQLSQWAAQVSEYTNGVVTKEQLDKFFDIQYDLIFTDKVPLAEILITPAGSSFSTEYWALLPFARGNIHVTSAGSSASKINPNYFMMDWDMTEQIGTAKFIRQLYKTAPLSQYFASETKPGLAAIPEDASDAVWSKWVLDNYRSNFHPVGTTAMMSKELGGVVDANLKVYGTTNVRVVDAGILPFQVCGHLVSTLYAIAEKASDIIKASA</sequence>
<evidence type="ECO:0000313" key="12">
    <source>
        <dbReference type="EMBL" id="KAF9873797.1"/>
    </source>
</evidence>
<keyword evidence="4 7" id="KW-0274">FAD</keyword>
<evidence type="ECO:0000256" key="9">
    <source>
        <dbReference type="SAM" id="SignalP"/>
    </source>
</evidence>
<evidence type="ECO:0000256" key="3">
    <source>
        <dbReference type="ARBA" id="ARBA00022630"/>
    </source>
</evidence>
<dbReference type="SUPFAM" id="SSF54373">
    <property type="entry name" value="FAD-linked reductases, C-terminal domain"/>
    <property type="match status" value="1"/>
</dbReference>
<comment type="similarity">
    <text evidence="2 8">Belongs to the GMC oxidoreductase family.</text>
</comment>
<feature type="active site" description="Proton acceptor" evidence="6">
    <location>
        <position position="524"/>
    </location>
</feature>
<keyword evidence="13" id="KW-1185">Reference proteome</keyword>
<evidence type="ECO:0000259" key="10">
    <source>
        <dbReference type="PROSITE" id="PS00623"/>
    </source>
</evidence>
<reference evidence="12" key="1">
    <citation type="submission" date="2020-03" db="EMBL/GenBank/DDBJ databases">
        <authorList>
            <person name="He L."/>
        </authorList>
    </citation>
    <scope>NUCLEOTIDE SEQUENCE</scope>
    <source>
        <strain evidence="12">CkLH20</strain>
    </source>
</reference>
<evidence type="ECO:0000256" key="2">
    <source>
        <dbReference type="ARBA" id="ARBA00010790"/>
    </source>
</evidence>
<reference evidence="12" key="2">
    <citation type="submission" date="2020-11" db="EMBL/GenBank/DDBJ databases">
        <title>Whole genome sequencing of Colletotrichum sp.</title>
        <authorList>
            <person name="Li H."/>
        </authorList>
    </citation>
    <scope>NUCLEOTIDE SEQUENCE</scope>
    <source>
        <strain evidence="12">CkLH20</strain>
    </source>
</reference>
<dbReference type="EMBL" id="JAATWM020000029">
    <property type="protein sequence ID" value="KAF9873797.1"/>
    <property type="molecule type" value="Genomic_DNA"/>
</dbReference>
<dbReference type="InterPro" id="IPR007867">
    <property type="entry name" value="GMC_OxRtase_C"/>
</dbReference>
<dbReference type="Pfam" id="PF05199">
    <property type="entry name" value="GMC_oxred_C"/>
    <property type="match status" value="1"/>
</dbReference>
<protein>
    <submittedName>
        <fullName evidence="12">Glucose oxidase</fullName>
    </submittedName>
</protein>
<feature type="active site" description="Proton acceptor" evidence="6">
    <location>
        <position position="567"/>
    </location>
</feature>
<keyword evidence="9" id="KW-0732">Signal</keyword>
<dbReference type="PANTHER" id="PTHR11552:SF201">
    <property type="entry name" value="GLUCOSE-METHANOL-CHOLINE OXIDOREDUCTASE N-TERMINAL DOMAIN-CONTAINING PROTEIN"/>
    <property type="match status" value="1"/>
</dbReference>
<evidence type="ECO:0000256" key="8">
    <source>
        <dbReference type="RuleBase" id="RU003968"/>
    </source>
</evidence>
<evidence type="ECO:0000256" key="1">
    <source>
        <dbReference type="ARBA" id="ARBA00001974"/>
    </source>
</evidence>
<name>A0A9P6LIN4_9PEZI</name>
<comment type="caution">
    <text evidence="12">The sequence shown here is derived from an EMBL/GenBank/DDBJ whole genome shotgun (WGS) entry which is preliminary data.</text>
</comment>
<feature type="chain" id="PRO_5040169680" evidence="9">
    <location>
        <begin position="18"/>
        <end position="587"/>
    </location>
</feature>
<feature type="domain" description="Glucose-methanol-choline oxidoreductase N-terminal" evidence="11">
    <location>
        <begin position="296"/>
        <end position="310"/>
    </location>
</feature>
<dbReference type="InterPro" id="IPR000172">
    <property type="entry name" value="GMC_OxRdtase_N"/>
</dbReference>
<comment type="cofactor">
    <cofactor evidence="1 7">
        <name>FAD</name>
        <dbReference type="ChEBI" id="CHEBI:57692"/>
    </cofactor>
</comment>
<dbReference type="SUPFAM" id="SSF51905">
    <property type="entry name" value="FAD/NAD(P)-binding domain"/>
    <property type="match status" value="1"/>
</dbReference>
<dbReference type="OrthoDB" id="269227at2759"/>
<evidence type="ECO:0000256" key="6">
    <source>
        <dbReference type="PIRSR" id="PIRSR000137-1"/>
    </source>
</evidence>
<organism evidence="12 13">
    <name type="scientific">Colletotrichum karsti</name>
    <dbReference type="NCBI Taxonomy" id="1095194"/>
    <lineage>
        <taxon>Eukaryota</taxon>
        <taxon>Fungi</taxon>
        <taxon>Dikarya</taxon>
        <taxon>Ascomycota</taxon>
        <taxon>Pezizomycotina</taxon>
        <taxon>Sordariomycetes</taxon>
        <taxon>Hypocreomycetidae</taxon>
        <taxon>Glomerellales</taxon>
        <taxon>Glomerellaceae</taxon>
        <taxon>Colletotrichum</taxon>
        <taxon>Colletotrichum boninense species complex</taxon>
    </lineage>
</organism>
<dbReference type="PROSITE" id="PS00624">
    <property type="entry name" value="GMC_OXRED_2"/>
    <property type="match status" value="1"/>
</dbReference>
<gene>
    <name evidence="12" type="ORF">CkaCkLH20_08531</name>
</gene>
<dbReference type="Pfam" id="PF00732">
    <property type="entry name" value="GMC_oxred_N"/>
    <property type="match status" value="1"/>
</dbReference>
<dbReference type="Gene3D" id="3.30.560.10">
    <property type="entry name" value="Glucose Oxidase, domain 3"/>
    <property type="match status" value="1"/>
</dbReference>
<dbReference type="InterPro" id="IPR012132">
    <property type="entry name" value="GMC_OxRdtase"/>
</dbReference>
<evidence type="ECO:0000256" key="7">
    <source>
        <dbReference type="PIRSR" id="PIRSR000137-2"/>
    </source>
</evidence>
<dbReference type="Gene3D" id="3.50.50.60">
    <property type="entry name" value="FAD/NAD(P)-binding domain"/>
    <property type="match status" value="1"/>
</dbReference>
<dbReference type="Gene3D" id="4.10.450.10">
    <property type="entry name" value="Glucose Oxidase, domain 2"/>
    <property type="match status" value="1"/>
</dbReference>
<dbReference type="PIRSF" id="PIRSF000137">
    <property type="entry name" value="Alcohol_oxidase"/>
    <property type="match status" value="1"/>
</dbReference>
<dbReference type="RefSeq" id="XP_038743258.1">
    <property type="nucleotide sequence ID" value="XM_038891246.1"/>
</dbReference>
<dbReference type="Proteomes" id="UP000781932">
    <property type="component" value="Unassembled WGS sequence"/>
</dbReference>
<dbReference type="GeneID" id="62164320"/>
<dbReference type="AlphaFoldDB" id="A0A9P6LIN4"/>
<keyword evidence="3 8" id="KW-0285">Flavoprotein</keyword>
<dbReference type="GO" id="GO:0050660">
    <property type="term" value="F:flavin adenine dinucleotide binding"/>
    <property type="evidence" value="ECO:0007669"/>
    <property type="project" value="InterPro"/>
</dbReference>
<accession>A0A9P6LIN4</accession>
<dbReference type="InterPro" id="IPR036188">
    <property type="entry name" value="FAD/NAD-bd_sf"/>
</dbReference>
<evidence type="ECO:0000313" key="13">
    <source>
        <dbReference type="Proteomes" id="UP000781932"/>
    </source>
</evidence>